<gene>
    <name evidence="1" type="ORF">PMEA_00004979</name>
</gene>
<keyword evidence="2" id="KW-1185">Reference proteome</keyword>
<protein>
    <submittedName>
        <fullName evidence="1">Uncharacterized protein</fullName>
    </submittedName>
</protein>
<evidence type="ECO:0000313" key="2">
    <source>
        <dbReference type="Proteomes" id="UP001159428"/>
    </source>
</evidence>
<name>A0AAU9WEP9_9CNID</name>
<dbReference type="AlphaFoldDB" id="A0AAU9WEP9"/>
<dbReference type="Proteomes" id="UP001159428">
    <property type="component" value="Unassembled WGS sequence"/>
</dbReference>
<proteinExistence type="predicted"/>
<dbReference type="EMBL" id="CALNXJ010000013">
    <property type="protein sequence ID" value="CAH3112161.1"/>
    <property type="molecule type" value="Genomic_DNA"/>
</dbReference>
<evidence type="ECO:0000313" key="1">
    <source>
        <dbReference type="EMBL" id="CAH3112161.1"/>
    </source>
</evidence>
<accession>A0AAU9WEP9</accession>
<comment type="caution">
    <text evidence="1">The sequence shown here is derived from an EMBL/GenBank/DDBJ whole genome shotgun (WGS) entry which is preliminary data.</text>
</comment>
<organism evidence="1 2">
    <name type="scientific">Pocillopora meandrina</name>
    <dbReference type="NCBI Taxonomy" id="46732"/>
    <lineage>
        <taxon>Eukaryota</taxon>
        <taxon>Metazoa</taxon>
        <taxon>Cnidaria</taxon>
        <taxon>Anthozoa</taxon>
        <taxon>Hexacorallia</taxon>
        <taxon>Scleractinia</taxon>
        <taxon>Astrocoeniina</taxon>
        <taxon>Pocilloporidae</taxon>
        <taxon>Pocillopora</taxon>
    </lineage>
</organism>
<sequence length="449" mass="50408">MSCFLSHSLETSCGDSRGVSGLFNLLQCTDSVESHLSFIHLSKESVTEEELILARAGLFDIDDSVMAKMLVCAKHRHTYGKFWRQRSACQYPTHPGSDSKGAKSRYSVNLEMSKAISKMYGVLVQVGSDAALEKFKLAMSSPITPSSSRLSHSTNDEMWTPSAVLALDESIEIQDFRPTRGNVQDPIQVFNACIDSLADAVQKPRITHLESQVDCWEKCSFTEKSEFVQKAGEACQLVCDAIAPRDGKALFQAVEDHEQKCKTAIDIGLQTLMVAYQNAPTKSLKTQILSIYADRFSANELKRLHQPFENLSDRQIKKARAQAKSEGPGVPIEKIPRHRIRLQQRQLDHFLEFTMRPYYYQDVAYGTCTIKLENGEEFVIPNVVRTVAKCTIINQYMDHCKQTGFQPISKSTMWRVLEVQGATQRKSLRGLDNTAAEGADGFLRIFSKL</sequence>
<reference evidence="1 2" key="1">
    <citation type="submission" date="2022-05" db="EMBL/GenBank/DDBJ databases">
        <authorList>
            <consortium name="Genoscope - CEA"/>
            <person name="William W."/>
        </authorList>
    </citation>
    <scope>NUCLEOTIDE SEQUENCE [LARGE SCALE GENOMIC DNA]</scope>
</reference>